<dbReference type="InterPro" id="IPR005656">
    <property type="entry name" value="MmgE_PrpD"/>
</dbReference>
<evidence type="ECO:0000313" key="10">
    <source>
        <dbReference type="Proteomes" id="UP000031552"/>
    </source>
</evidence>
<evidence type="ECO:0000256" key="5">
    <source>
        <dbReference type="ARBA" id="ARBA00017240"/>
    </source>
</evidence>
<dbReference type="NCBIfam" id="NF006943">
    <property type="entry name" value="PRK09425.1"/>
    <property type="match status" value="1"/>
</dbReference>
<dbReference type="NCBIfam" id="TIGR02330">
    <property type="entry name" value="prpD"/>
    <property type="match status" value="1"/>
</dbReference>
<dbReference type="GO" id="GO:0047547">
    <property type="term" value="F:2-methylcitrate dehydratase activity"/>
    <property type="evidence" value="ECO:0007669"/>
    <property type="project" value="UniProtKB-EC"/>
</dbReference>
<dbReference type="EC" id="4.2.1.79" evidence="4"/>
<dbReference type="PANTHER" id="PTHR16943">
    <property type="entry name" value="2-METHYLCITRATE DEHYDRATASE-RELATED"/>
    <property type="match status" value="1"/>
</dbReference>
<evidence type="ECO:0000313" key="9">
    <source>
        <dbReference type="EMBL" id="CDR34694.1"/>
    </source>
</evidence>
<dbReference type="RefSeq" id="WP_041018242.1">
    <property type="nucleotide sequence ID" value="NZ_CCEJ010000009.1"/>
</dbReference>
<dbReference type="PANTHER" id="PTHR16943:SF16">
    <property type="entry name" value="2-METHYLCITRATE DEHYDRATASE-RELATED"/>
    <property type="match status" value="1"/>
</dbReference>
<dbReference type="STRING" id="1437425.CSEC_1887"/>
<dbReference type="InterPro" id="IPR012705">
    <property type="entry name" value="2Me_IsoCit_deHydtase_PrpD"/>
</dbReference>
<evidence type="ECO:0000256" key="3">
    <source>
        <dbReference type="ARBA" id="ARBA00006174"/>
    </source>
</evidence>
<dbReference type="Pfam" id="PF19305">
    <property type="entry name" value="MmgE_PrpD_C"/>
    <property type="match status" value="1"/>
</dbReference>
<keyword evidence="10" id="KW-1185">Reference proteome</keyword>
<organism evidence="9 10">
    <name type="scientific">Candidatus Criblamydia sequanensis CRIB-18</name>
    <dbReference type="NCBI Taxonomy" id="1437425"/>
    <lineage>
        <taxon>Bacteria</taxon>
        <taxon>Pseudomonadati</taxon>
        <taxon>Chlamydiota</taxon>
        <taxon>Chlamydiia</taxon>
        <taxon>Parachlamydiales</taxon>
        <taxon>Candidatus Criblamydiaceae</taxon>
        <taxon>Candidatus Criblamydia</taxon>
    </lineage>
</organism>
<dbReference type="OrthoDB" id="9797528at2"/>
<sequence>MHPLSEYDSTIKEIASYTAKDHDFSHTALKSVKLALLDAMGCALLANQFKACSKLLGPIVKGTIVPKGSRVIGTKYVLDPVNAAFQNGLLIRWLDYNDTFLAKEWGHPSDNLGALLSLSDFISRSPKRKAAPTVLDLLKAMVKAYEIQGVLALETSYNRVGFDHIALVKVASSALSAFLFGLDESQIAATVSQAFIDVGSLRTYRHAPNTGSRKSWAAGDATSKGVFLAYLVSKGEMGYPKALSSHKFGLSDVLFNGKPITLGRPLGSYIAENILFKVSFPAEFHAQTAVECAIKLHPKIKNRFHDIEKIEIQTQESANRIINKPGPFHNPADRDHSLQYMVAVGLAKGSLLADDYEDEAERNEPLFLELIKKMKVYENKKFSEEYLDPELRSIANSIKITFKSETNPIEEHLDFPLGHKSRREESVPFILNKFKKNTASFYSKNKTGIILDLFEEEEELFRMPVSKFMEYFIH</sequence>
<evidence type="ECO:0000259" key="7">
    <source>
        <dbReference type="Pfam" id="PF03972"/>
    </source>
</evidence>
<comment type="pathway">
    <text evidence="2">Organic acid metabolism; propanoate degradation.</text>
</comment>
<dbReference type="AlphaFoldDB" id="A0A090E1T9"/>
<name>A0A090E1T9_9BACT</name>
<dbReference type="eggNOG" id="COG2079">
    <property type="taxonomic scope" value="Bacteria"/>
</dbReference>
<evidence type="ECO:0000259" key="8">
    <source>
        <dbReference type="Pfam" id="PF19305"/>
    </source>
</evidence>
<feature type="domain" description="MmgE/PrpD C-terminal" evidence="8">
    <location>
        <begin position="280"/>
        <end position="449"/>
    </location>
</feature>
<gene>
    <name evidence="9" type="primary">prpD</name>
    <name evidence="9" type="ORF">CSEC_1887</name>
</gene>
<dbReference type="InterPro" id="IPR036148">
    <property type="entry name" value="MmgE/PrpD_sf"/>
</dbReference>
<dbReference type="InterPro" id="IPR045337">
    <property type="entry name" value="MmgE_PrpD_C"/>
</dbReference>
<dbReference type="EMBL" id="CCEJ010000009">
    <property type="protein sequence ID" value="CDR34694.1"/>
    <property type="molecule type" value="Genomic_DNA"/>
</dbReference>
<dbReference type="SUPFAM" id="SSF103378">
    <property type="entry name" value="2-methylcitrate dehydratase PrpD"/>
    <property type="match status" value="1"/>
</dbReference>
<evidence type="ECO:0000256" key="6">
    <source>
        <dbReference type="ARBA" id="ARBA00023239"/>
    </source>
</evidence>
<evidence type="ECO:0000256" key="4">
    <source>
        <dbReference type="ARBA" id="ARBA00013124"/>
    </source>
</evidence>
<comment type="caution">
    <text evidence="9">The sequence shown here is derived from an EMBL/GenBank/DDBJ whole genome shotgun (WGS) entry which is preliminary data.</text>
</comment>
<evidence type="ECO:0000256" key="2">
    <source>
        <dbReference type="ARBA" id="ARBA00005026"/>
    </source>
</evidence>
<feature type="domain" description="MmgE/PrpD N-terminal" evidence="7">
    <location>
        <begin position="22"/>
        <end position="261"/>
    </location>
</feature>
<keyword evidence="6 9" id="KW-0456">Lyase</keyword>
<reference evidence="9" key="2">
    <citation type="submission" date="2014-09" db="EMBL/GenBank/DDBJ databases">
        <title>Criblamydia sequanensis harbors a mega-plasmid encoding arsenite resistance.</title>
        <authorList>
            <person name="Bertelli C."/>
            <person name="Goesmann A."/>
            <person name="Greub G."/>
        </authorList>
    </citation>
    <scope>NUCLEOTIDE SEQUENCE [LARGE SCALE GENOMIC DNA]</scope>
    <source>
        <strain evidence="9">CRIB-18</strain>
    </source>
</reference>
<dbReference type="GO" id="GO:0019679">
    <property type="term" value="P:propionate metabolic process, methylcitrate cycle"/>
    <property type="evidence" value="ECO:0007669"/>
    <property type="project" value="InterPro"/>
</dbReference>
<comment type="catalytic activity">
    <reaction evidence="1">
        <text>(2S,3S)-2-methylcitrate = 2-methyl-cis-aconitate + H2O</text>
        <dbReference type="Rhea" id="RHEA:17725"/>
        <dbReference type="ChEBI" id="CHEBI:15377"/>
        <dbReference type="ChEBI" id="CHEBI:57872"/>
        <dbReference type="ChEBI" id="CHEBI:58853"/>
        <dbReference type="EC" id="4.2.1.79"/>
    </reaction>
</comment>
<dbReference type="GO" id="GO:0051537">
    <property type="term" value="F:2 iron, 2 sulfur cluster binding"/>
    <property type="evidence" value="ECO:0007669"/>
    <property type="project" value="InterPro"/>
</dbReference>
<protein>
    <recommendedName>
        <fullName evidence="5">2-methylcitrate dehydratase</fullName>
        <ecNumber evidence="4">4.2.1.79</ecNumber>
    </recommendedName>
</protein>
<dbReference type="InterPro" id="IPR045336">
    <property type="entry name" value="MmgE_PrpD_N"/>
</dbReference>
<dbReference type="Proteomes" id="UP000031552">
    <property type="component" value="Unassembled WGS sequence"/>
</dbReference>
<accession>A0A090E1T9</accession>
<reference evidence="9" key="1">
    <citation type="submission" date="2013-12" db="EMBL/GenBank/DDBJ databases">
        <authorList>
            <person name="Linke B."/>
        </authorList>
    </citation>
    <scope>NUCLEOTIDE SEQUENCE [LARGE SCALE GENOMIC DNA]</scope>
    <source>
        <strain evidence="9">CRIB-18</strain>
    </source>
</reference>
<dbReference type="Pfam" id="PF03972">
    <property type="entry name" value="MmgE_PrpD_N"/>
    <property type="match status" value="1"/>
</dbReference>
<dbReference type="InterPro" id="IPR042188">
    <property type="entry name" value="MmgE/PrpD_sf_2"/>
</dbReference>
<evidence type="ECO:0000256" key="1">
    <source>
        <dbReference type="ARBA" id="ARBA00000096"/>
    </source>
</evidence>
<comment type="similarity">
    <text evidence="3">Belongs to the PrpD family.</text>
</comment>
<proteinExistence type="inferred from homology"/>
<dbReference type="InterPro" id="IPR042183">
    <property type="entry name" value="MmgE/PrpD_sf_1"/>
</dbReference>
<dbReference type="Gene3D" id="3.30.1330.120">
    <property type="entry name" value="2-methylcitrate dehydratase PrpD"/>
    <property type="match status" value="1"/>
</dbReference>
<dbReference type="Gene3D" id="1.10.4100.10">
    <property type="entry name" value="2-methylcitrate dehydratase PrpD"/>
    <property type="match status" value="1"/>
</dbReference>